<dbReference type="EMBL" id="MWPZ01000008">
    <property type="protein sequence ID" value="TIC92712.1"/>
    <property type="molecule type" value="Genomic_DNA"/>
</dbReference>
<organism evidence="2 3">
    <name type="scientific">Colletotrichum higginsianum</name>
    <dbReference type="NCBI Taxonomy" id="80884"/>
    <lineage>
        <taxon>Eukaryota</taxon>
        <taxon>Fungi</taxon>
        <taxon>Dikarya</taxon>
        <taxon>Ascomycota</taxon>
        <taxon>Pezizomycotina</taxon>
        <taxon>Sordariomycetes</taxon>
        <taxon>Hypocreomycetidae</taxon>
        <taxon>Glomerellales</taxon>
        <taxon>Glomerellaceae</taxon>
        <taxon>Colletotrichum</taxon>
        <taxon>Colletotrichum destructivum species complex</taxon>
    </lineage>
</organism>
<dbReference type="OrthoDB" id="10476081at2759"/>
<evidence type="ECO:0000313" key="3">
    <source>
        <dbReference type="Proteomes" id="UP000305883"/>
    </source>
</evidence>
<protein>
    <submittedName>
        <fullName evidence="2">Uncharacterized protein</fullName>
    </submittedName>
</protein>
<evidence type="ECO:0000313" key="2">
    <source>
        <dbReference type="EMBL" id="TIC92712.1"/>
    </source>
</evidence>
<dbReference type="AlphaFoldDB" id="A0A4T0VKJ4"/>
<feature type="region of interest" description="Disordered" evidence="1">
    <location>
        <begin position="25"/>
        <end position="55"/>
    </location>
</feature>
<reference evidence="2 3" key="1">
    <citation type="journal article" date="2019" name="Genome Biol. Evol.">
        <title>Genomic Plasticity Mediated by Transposable Elements in the Plant Pathogenic Fungus Colletotrichum higginsianum.</title>
        <authorList>
            <person name="Tsushima A."/>
            <person name="Gan P."/>
            <person name="Kumakura N."/>
            <person name="Narusaka M."/>
            <person name="Takano Y."/>
            <person name="Narusaka Y."/>
            <person name="Shirasu K."/>
        </authorList>
    </citation>
    <scope>NUCLEOTIDE SEQUENCE [LARGE SCALE GENOMIC DNA]</scope>
    <source>
        <strain evidence="2 3">MAFF305635-RFP</strain>
    </source>
</reference>
<feature type="region of interest" description="Disordered" evidence="1">
    <location>
        <begin position="1"/>
        <end position="20"/>
    </location>
</feature>
<dbReference type="Proteomes" id="UP000305883">
    <property type="component" value="Unassembled WGS sequence"/>
</dbReference>
<sequence>MPTIHTNPDSSQQQSQQQHYRLRGVIPKPDSSGAPSLDDLDDSLQLPSEPCNTFSPQRSAFSTLCKVIQGDGQSFEAGYPTSDIAQIPPQTRTQRYNRIGEPALAIVDSESISP</sequence>
<gene>
    <name evidence="2" type="ORF">CH35J_010449</name>
</gene>
<evidence type="ECO:0000256" key="1">
    <source>
        <dbReference type="SAM" id="MobiDB-lite"/>
    </source>
</evidence>
<comment type="caution">
    <text evidence="2">The sequence shown here is derived from an EMBL/GenBank/DDBJ whole genome shotgun (WGS) entry which is preliminary data.</text>
</comment>
<name>A0A4T0VKJ4_9PEZI</name>
<proteinExistence type="predicted"/>
<feature type="compositionally biased region" description="Low complexity" evidence="1">
    <location>
        <begin position="29"/>
        <end position="50"/>
    </location>
</feature>
<accession>A0A4T0VKJ4</accession>